<organism evidence="2 3">
    <name type="scientific">Rubripirellula reticaptiva</name>
    <dbReference type="NCBI Taxonomy" id="2528013"/>
    <lineage>
        <taxon>Bacteria</taxon>
        <taxon>Pseudomonadati</taxon>
        <taxon>Planctomycetota</taxon>
        <taxon>Planctomycetia</taxon>
        <taxon>Pirellulales</taxon>
        <taxon>Pirellulaceae</taxon>
        <taxon>Rubripirellula</taxon>
    </lineage>
</organism>
<dbReference type="PANTHER" id="PTHR30383">
    <property type="entry name" value="THIOESTERASE 1/PROTEASE 1/LYSOPHOSPHOLIPASE L1"/>
    <property type="match status" value="1"/>
</dbReference>
<dbReference type="GO" id="GO:0004622">
    <property type="term" value="F:phosphatidylcholine lysophospholipase activity"/>
    <property type="evidence" value="ECO:0007669"/>
    <property type="project" value="TreeGrafter"/>
</dbReference>
<dbReference type="PANTHER" id="PTHR30383:SF5">
    <property type="entry name" value="SGNH HYDROLASE-TYPE ESTERASE DOMAIN-CONTAINING PROTEIN"/>
    <property type="match status" value="1"/>
</dbReference>
<reference evidence="2 3" key="1">
    <citation type="submission" date="2019-02" db="EMBL/GenBank/DDBJ databases">
        <title>Deep-cultivation of Planctomycetes and their phenomic and genomic characterization uncovers novel biology.</title>
        <authorList>
            <person name="Wiegand S."/>
            <person name="Jogler M."/>
            <person name="Boedeker C."/>
            <person name="Pinto D."/>
            <person name="Vollmers J."/>
            <person name="Rivas-Marin E."/>
            <person name="Kohn T."/>
            <person name="Peeters S.H."/>
            <person name="Heuer A."/>
            <person name="Rast P."/>
            <person name="Oberbeckmann S."/>
            <person name="Bunk B."/>
            <person name="Jeske O."/>
            <person name="Meyerdierks A."/>
            <person name="Storesund J.E."/>
            <person name="Kallscheuer N."/>
            <person name="Luecker S."/>
            <person name="Lage O.M."/>
            <person name="Pohl T."/>
            <person name="Merkel B.J."/>
            <person name="Hornburger P."/>
            <person name="Mueller R.-W."/>
            <person name="Bruemmer F."/>
            <person name="Labrenz M."/>
            <person name="Spormann A.M."/>
            <person name="Op Den Camp H."/>
            <person name="Overmann J."/>
            <person name="Amann R."/>
            <person name="Jetten M.S.M."/>
            <person name="Mascher T."/>
            <person name="Medema M.H."/>
            <person name="Devos D.P."/>
            <person name="Kaster A.-K."/>
            <person name="Ovreas L."/>
            <person name="Rohde M."/>
            <person name="Galperin M.Y."/>
            <person name="Jogler C."/>
        </authorList>
    </citation>
    <scope>NUCLEOTIDE SEQUENCE [LARGE SCALE GENOMIC DNA]</scope>
    <source>
        <strain evidence="2 3">Poly59</strain>
    </source>
</reference>
<proteinExistence type="predicted"/>
<protein>
    <submittedName>
        <fullName evidence="2">Tetratricopeptide repeat protein</fullName>
    </submittedName>
</protein>
<sequence length="527" mass="58671">MIEIGLAVLGLPKDRVLEDPYVGFSSQIPLMKESIDEQGQVLMVTAPEKLRLFNPQSFAAKKPTGVKRIFCVGGSTTFGRPFDDATSYSGYLRKLLPETGSSNQWEVINAGGVSYASYRVASVMEELVQFEPDIFIVYSAHNEFLERRTYAGLIETPRWKLAIDAALRKTRTFAVLQDAVDEVRGRDDSPIEMLPGEVDERLNHTVGPVDYVRDDAWTADVLRHYRSNLERMISIARHADAAIVFVEPSCNEKDCAPFKSDDDHFERGTGFFEQGLFDEASDEFLAAIDRDICSLRATSAIREIVREVSSENGVPLVRFNDLLHTMCETEYGHSCLGNEYFLDHVHPTVDVHGKFARQIIETLVRSGQVDGTVPDTTATARVDAAIRGAIDVDDQAIAFRNLAKVLHWAGKFSEAQRSAEDALRLRPSDPESLFVLADCLTQQGRPNEAIERYEQLFEVAEYERAILPFAFVLADAGHLETAKFYATLATASEKLRTREAALDLLVSIHLSLGEDQLAAEAGTHLSD</sequence>
<dbReference type="PROSITE" id="PS50005">
    <property type="entry name" value="TPR"/>
    <property type="match status" value="1"/>
</dbReference>
<dbReference type="InterPro" id="IPR051532">
    <property type="entry name" value="Ester_Hydrolysis_Enzymes"/>
</dbReference>
<dbReference type="Pfam" id="PF13424">
    <property type="entry name" value="TPR_12"/>
    <property type="match status" value="1"/>
</dbReference>
<dbReference type="Proteomes" id="UP000317977">
    <property type="component" value="Unassembled WGS sequence"/>
</dbReference>
<dbReference type="EMBL" id="SJPX01000005">
    <property type="protein sequence ID" value="TWU48448.1"/>
    <property type="molecule type" value="Genomic_DNA"/>
</dbReference>
<evidence type="ECO:0000313" key="3">
    <source>
        <dbReference type="Proteomes" id="UP000317977"/>
    </source>
</evidence>
<accession>A0A5C6EI02</accession>
<feature type="repeat" description="TPR" evidence="1">
    <location>
        <begin position="396"/>
        <end position="429"/>
    </location>
</feature>
<evidence type="ECO:0000313" key="2">
    <source>
        <dbReference type="EMBL" id="TWU48448.1"/>
    </source>
</evidence>
<dbReference type="InterPro" id="IPR036514">
    <property type="entry name" value="SGNH_hydro_sf"/>
</dbReference>
<dbReference type="Gene3D" id="3.40.50.1110">
    <property type="entry name" value="SGNH hydrolase"/>
    <property type="match status" value="1"/>
</dbReference>
<keyword evidence="1" id="KW-0802">TPR repeat</keyword>
<dbReference type="SMART" id="SM00028">
    <property type="entry name" value="TPR"/>
    <property type="match status" value="2"/>
</dbReference>
<dbReference type="AlphaFoldDB" id="A0A5C6EI02"/>
<dbReference type="InterPro" id="IPR019734">
    <property type="entry name" value="TPR_rpt"/>
</dbReference>
<keyword evidence="3" id="KW-1185">Reference proteome</keyword>
<dbReference type="Gene3D" id="1.25.40.10">
    <property type="entry name" value="Tetratricopeptide repeat domain"/>
    <property type="match status" value="1"/>
</dbReference>
<dbReference type="InterPro" id="IPR011990">
    <property type="entry name" value="TPR-like_helical_dom_sf"/>
</dbReference>
<evidence type="ECO:0000256" key="1">
    <source>
        <dbReference type="PROSITE-ProRule" id="PRU00339"/>
    </source>
</evidence>
<dbReference type="SUPFAM" id="SSF48452">
    <property type="entry name" value="TPR-like"/>
    <property type="match status" value="1"/>
</dbReference>
<dbReference type="SUPFAM" id="SSF52266">
    <property type="entry name" value="SGNH hydrolase"/>
    <property type="match status" value="1"/>
</dbReference>
<comment type="caution">
    <text evidence="2">The sequence shown here is derived from an EMBL/GenBank/DDBJ whole genome shotgun (WGS) entry which is preliminary data.</text>
</comment>
<name>A0A5C6EI02_9BACT</name>
<gene>
    <name evidence="2" type="ORF">Poly59_52960</name>
</gene>